<dbReference type="SUPFAM" id="SSF56219">
    <property type="entry name" value="DNase I-like"/>
    <property type="match status" value="1"/>
</dbReference>
<keyword evidence="5" id="KW-1185">Reference proteome</keyword>
<dbReference type="EMBL" id="CAMXCT010003791">
    <property type="protein sequence ID" value="CAI4006279.1"/>
    <property type="molecule type" value="Genomic_DNA"/>
</dbReference>
<evidence type="ECO:0000313" key="3">
    <source>
        <dbReference type="EMBL" id="CAL1159654.1"/>
    </source>
</evidence>
<name>A0A9P1D8R4_9DINO</name>
<sequence>MAEAEEKGLLEIEKKLQKYSGEEPNAMKYVEALCERSSYLADVDSEHLKILEALKPLKDGVAELSQIAADLGMTTTTMTTMKSGSDAKDPEYPKDPGLDLSTLRQRLSHLQSTLEKVEESEKSEQQAAEDGCHRIAEAMKYIEKFFEKQPESEKEIATAATAATAAGLQKAQLLLESSVETVLISKLGSLKFPMAKRLGELWKFPSDHPPIAAVLTLGKHSIKVASWNVLNRNYYKYIEQDTQGLKGSEISTYHEAGTRENKIIEKIQEMLQKEFHILCLQECWPELLEQLKGALGHHGHHEMECSGQEQDKNQEVIVYDSKLLKKLDVVLHAAHIENPKKVVTELLLQVMGETTLRVVTAHVPGAPFGPARREFADCLANMVKGKQLPTVLLGDLNFPEKAVYPLLMDRGLEDMHFVPVSYPTNICQGSFLPKRIDSIAVINHQVEGAKVKAEALKADEIMEGLGQVVELLSRSAEI</sequence>
<reference evidence="2" key="1">
    <citation type="submission" date="2022-10" db="EMBL/GenBank/DDBJ databases">
        <authorList>
            <person name="Chen Y."/>
            <person name="Dougan E. K."/>
            <person name="Chan C."/>
            <person name="Rhodes N."/>
            <person name="Thang M."/>
        </authorList>
    </citation>
    <scope>NUCLEOTIDE SEQUENCE</scope>
</reference>
<dbReference type="Gene3D" id="3.60.10.10">
    <property type="entry name" value="Endonuclease/exonuclease/phosphatase"/>
    <property type="match status" value="1"/>
</dbReference>
<evidence type="ECO:0000313" key="5">
    <source>
        <dbReference type="Proteomes" id="UP001152797"/>
    </source>
</evidence>
<dbReference type="EMBL" id="CAMXCT020003791">
    <property type="protein sequence ID" value="CAL1159654.1"/>
    <property type="molecule type" value="Genomic_DNA"/>
</dbReference>
<feature type="region of interest" description="Disordered" evidence="1">
    <location>
        <begin position="79"/>
        <end position="99"/>
    </location>
</feature>
<gene>
    <name evidence="2" type="ORF">C1SCF055_LOCUS31931</name>
</gene>
<organism evidence="2">
    <name type="scientific">Cladocopium goreaui</name>
    <dbReference type="NCBI Taxonomy" id="2562237"/>
    <lineage>
        <taxon>Eukaryota</taxon>
        <taxon>Sar</taxon>
        <taxon>Alveolata</taxon>
        <taxon>Dinophyceae</taxon>
        <taxon>Suessiales</taxon>
        <taxon>Symbiodiniaceae</taxon>
        <taxon>Cladocopium</taxon>
    </lineage>
</organism>
<dbReference type="AlphaFoldDB" id="A0A9P1D8R4"/>
<comment type="caution">
    <text evidence="2">The sequence shown here is derived from an EMBL/GenBank/DDBJ whole genome shotgun (WGS) entry which is preliminary data.</text>
</comment>
<proteinExistence type="predicted"/>
<dbReference type="EMBL" id="CAMXCT030003791">
    <property type="protein sequence ID" value="CAL4793591.1"/>
    <property type="molecule type" value="Genomic_DNA"/>
</dbReference>
<feature type="compositionally biased region" description="Basic and acidic residues" evidence="1">
    <location>
        <begin position="85"/>
        <end position="97"/>
    </location>
</feature>
<dbReference type="OrthoDB" id="414976at2759"/>
<protein>
    <submittedName>
        <fullName evidence="4">Protein NLRC3</fullName>
    </submittedName>
</protein>
<dbReference type="Proteomes" id="UP001152797">
    <property type="component" value="Unassembled WGS sequence"/>
</dbReference>
<evidence type="ECO:0000313" key="2">
    <source>
        <dbReference type="EMBL" id="CAI4006279.1"/>
    </source>
</evidence>
<accession>A0A9P1D8R4</accession>
<evidence type="ECO:0000313" key="4">
    <source>
        <dbReference type="EMBL" id="CAL4793591.1"/>
    </source>
</evidence>
<reference evidence="3" key="2">
    <citation type="submission" date="2024-04" db="EMBL/GenBank/DDBJ databases">
        <authorList>
            <person name="Chen Y."/>
            <person name="Shah S."/>
            <person name="Dougan E. K."/>
            <person name="Thang M."/>
            <person name="Chan C."/>
        </authorList>
    </citation>
    <scope>NUCLEOTIDE SEQUENCE [LARGE SCALE GENOMIC DNA]</scope>
</reference>
<dbReference type="InterPro" id="IPR036691">
    <property type="entry name" value="Endo/exonu/phosph_ase_sf"/>
</dbReference>
<evidence type="ECO:0000256" key="1">
    <source>
        <dbReference type="SAM" id="MobiDB-lite"/>
    </source>
</evidence>